<evidence type="ECO:0000313" key="3">
    <source>
        <dbReference type="Proteomes" id="UP000281553"/>
    </source>
</evidence>
<dbReference type="AlphaFoldDB" id="A0A3P7P0H0"/>
<accession>A0A3P7P0H0</accession>
<gene>
    <name evidence="2" type="ORF">DILT_LOCUS10180</name>
</gene>
<evidence type="ECO:0000256" key="1">
    <source>
        <dbReference type="SAM" id="MobiDB-lite"/>
    </source>
</evidence>
<feature type="region of interest" description="Disordered" evidence="1">
    <location>
        <begin position="180"/>
        <end position="228"/>
    </location>
</feature>
<sequence>MQKAEKILARGKDASDKLAIHWEHLRLQFEGCKQQGIPQDEAALRAVLKTVARLPATTRVPKVVANVCVKEIESQLLSLSLQAERLAAKSILKHGTTTTSKMLAKNTAALVGGVAKGAFIGLNVVLQVNDICDLLKEIDTDHPAATTIGKIISQLKGKIREAKKLRDEVNAVKRAYQEATEAEARAAQTRSKPTENNKDRGKTNKTTQDEAVCDWGDGADDEDQKRTPNRRTCEYQISEAGVEELIRLLHEL</sequence>
<reference evidence="2 3" key="1">
    <citation type="submission" date="2018-11" db="EMBL/GenBank/DDBJ databases">
        <authorList>
            <consortium name="Pathogen Informatics"/>
        </authorList>
    </citation>
    <scope>NUCLEOTIDE SEQUENCE [LARGE SCALE GENOMIC DNA]</scope>
</reference>
<name>A0A3P7P0H0_DIBLA</name>
<feature type="compositionally biased region" description="Basic and acidic residues" evidence="1">
    <location>
        <begin position="192"/>
        <end position="202"/>
    </location>
</feature>
<dbReference type="EMBL" id="UYRU01058983">
    <property type="protein sequence ID" value="VDN14349.1"/>
    <property type="molecule type" value="Genomic_DNA"/>
</dbReference>
<keyword evidence="3" id="KW-1185">Reference proteome</keyword>
<organism evidence="2 3">
    <name type="scientific">Dibothriocephalus latus</name>
    <name type="common">Fish tapeworm</name>
    <name type="synonym">Diphyllobothrium latum</name>
    <dbReference type="NCBI Taxonomy" id="60516"/>
    <lineage>
        <taxon>Eukaryota</taxon>
        <taxon>Metazoa</taxon>
        <taxon>Spiralia</taxon>
        <taxon>Lophotrochozoa</taxon>
        <taxon>Platyhelminthes</taxon>
        <taxon>Cestoda</taxon>
        <taxon>Eucestoda</taxon>
        <taxon>Diphyllobothriidea</taxon>
        <taxon>Diphyllobothriidae</taxon>
        <taxon>Dibothriocephalus</taxon>
    </lineage>
</organism>
<evidence type="ECO:0000313" key="2">
    <source>
        <dbReference type="EMBL" id="VDN14349.1"/>
    </source>
</evidence>
<protein>
    <submittedName>
        <fullName evidence="2">Uncharacterized protein</fullName>
    </submittedName>
</protein>
<proteinExistence type="predicted"/>
<dbReference type="Proteomes" id="UP000281553">
    <property type="component" value="Unassembled WGS sequence"/>
</dbReference>
<dbReference type="OrthoDB" id="6301002at2759"/>
<feature type="non-terminal residue" evidence="2">
    <location>
        <position position="252"/>
    </location>
</feature>